<keyword evidence="1" id="KW-1133">Transmembrane helix</keyword>
<evidence type="ECO:0000256" key="1">
    <source>
        <dbReference type="SAM" id="Phobius"/>
    </source>
</evidence>
<organism evidence="2 3">
    <name type="scientific">Brevundimonas viscosa</name>
    <dbReference type="NCBI Taxonomy" id="871741"/>
    <lineage>
        <taxon>Bacteria</taxon>
        <taxon>Pseudomonadati</taxon>
        <taxon>Pseudomonadota</taxon>
        <taxon>Alphaproteobacteria</taxon>
        <taxon>Caulobacterales</taxon>
        <taxon>Caulobacteraceae</taxon>
        <taxon>Brevundimonas</taxon>
    </lineage>
</organism>
<reference evidence="3" key="1">
    <citation type="submission" date="2016-10" db="EMBL/GenBank/DDBJ databases">
        <authorList>
            <person name="Varghese N."/>
            <person name="Submissions S."/>
        </authorList>
    </citation>
    <scope>NUCLEOTIDE SEQUENCE [LARGE SCALE GENOMIC DNA]</scope>
    <source>
        <strain evidence="3">CGMCC 1.10683</strain>
    </source>
</reference>
<dbReference type="AlphaFoldDB" id="A0A1I6QIA7"/>
<dbReference type="STRING" id="871741.SAMN05192570_1852"/>
<sequence length="143" mass="14743">MMTAERFLALVAAWGADVRRWPAGERAAAEAFAAARPDVARPALLEADAVDALLHASRVAAPSASLRDRVMASAVEAGLHVRRGGRRWLDRFGLALGAGWAAAACAGVAAGVMLGAHLTADVEADAILYQASLLGVDDTEVLG</sequence>
<keyword evidence="1" id="KW-0812">Transmembrane</keyword>
<keyword evidence="1" id="KW-0472">Membrane</keyword>
<name>A0A1I6QIA7_9CAUL</name>
<proteinExistence type="predicted"/>
<evidence type="ECO:0000313" key="3">
    <source>
        <dbReference type="Proteomes" id="UP000198788"/>
    </source>
</evidence>
<gene>
    <name evidence="2" type="ORF">SAMN05192570_1852</name>
</gene>
<evidence type="ECO:0000313" key="2">
    <source>
        <dbReference type="EMBL" id="SFS52164.1"/>
    </source>
</evidence>
<feature type="transmembrane region" description="Helical" evidence="1">
    <location>
        <begin position="92"/>
        <end position="114"/>
    </location>
</feature>
<protein>
    <submittedName>
        <fullName evidence="2">Uncharacterized protein</fullName>
    </submittedName>
</protein>
<accession>A0A1I6QIA7</accession>
<keyword evidence="3" id="KW-1185">Reference proteome</keyword>
<dbReference type="EMBL" id="FOZV01000003">
    <property type="protein sequence ID" value="SFS52164.1"/>
    <property type="molecule type" value="Genomic_DNA"/>
</dbReference>
<dbReference type="RefSeq" id="WP_245777188.1">
    <property type="nucleotide sequence ID" value="NZ_FOZV01000003.1"/>
</dbReference>
<dbReference type="Proteomes" id="UP000198788">
    <property type="component" value="Unassembled WGS sequence"/>
</dbReference>